<protein>
    <submittedName>
        <fullName evidence="12">Unnamed protein product</fullName>
    </submittedName>
</protein>
<feature type="compositionally biased region" description="Basic and acidic residues" evidence="5">
    <location>
        <begin position="378"/>
        <end position="389"/>
    </location>
</feature>
<dbReference type="PANTHER" id="PTHR13251">
    <property type="entry name" value="EPILEPSY HOLOPROSENCEPHALY CANDIDATE 1/TMEM1"/>
    <property type="match status" value="1"/>
</dbReference>
<dbReference type="PROSITE" id="PS50297">
    <property type="entry name" value="ANK_REP_REGION"/>
    <property type="match status" value="2"/>
</dbReference>
<feature type="compositionally biased region" description="Basic and acidic residues" evidence="5">
    <location>
        <begin position="1752"/>
        <end position="1762"/>
    </location>
</feature>
<dbReference type="Pfam" id="PF01833">
    <property type="entry name" value="TIG"/>
    <property type="match status" value="1"/>
</dbReference>
<feature type="region of interest" description="Disordered" evidence="5">
    <location>
        <begin position="506"/>
        <end position="559"/>
    </location>
</feature>
<feature type="compositionally biased region" description="Basic and acidic residues" evidence="5">
    <location>
        <begin position="79"/>
        <end position="89"/>
    </location>
</feature>
<dbReference type="InterPro" id="IPR045126">
    <property type="entry name" value="TRAPPC10/Trs130"/>
</dbReference>
<feature type="domain" description="IPT/TIG" evidence="6">
    <location>
        <begin position="759"/>
        <end position="827"/>
    </location>
</feature>
<dbReference type="GO" id="GO:1990071">
    <property type="term" value="C:TRAPPII protein complex"/>
    <property type="evidence" value="ECO:0007669"/>
    <property type="project" value="InterPro"/>
</dbReference>
<feature type="compositionally biased region" description="Low complexity" evidence="5">
    <location>
        <begin position="547"/>
        <end position="556"/>
    </location>
</feature>
<feature type="compositionally biased region" description="Low complexity" evidence="5">
    <location>
        <begin position="98"/>
        <end position="115"/>
    </location>
</feature>
<feature type="domain" description="SPT23/MGA2-like DNA-binding" evidence="11">
    <location>
        <begin position="301"/>
        <end position="467"/>
    </location>
</feature>
<dbReference type="SMART" id="SM00248">
    <property type="entry name" value="ANK"/>
    <property type="match status" value="2"/>
</dbReference>
<feature type="region of interest" description="Disordered" evidence="5">
    <location>
        <begin position="1097"/>
        <end position="1122"/>
    </location>
</feature>
<feature type="compositionally biased region" description="Polar residues" evidence="5">
    <location>
        <begin position="225"/>
        <end position="239"/>
    </location>
</feature>
<feature type="compositionally biased region" description="Polar residues" evidence="5">
    <location>
        <begin position="58"/>
        <end position="77"/>
    </location>
</feature>
<dbReference type="InterPro" id="IPR014756">
    <property type="entry name" value="Ig_E-set"/>
</dbReference>
<comment type="caution">
    <text evidence="12">The sequence shown here is derived from an EMBL/GenBank/DDBJ whole genome shotgun (WGS) entry which is preliminary data.</text>
</comment>
<proteinExistence type="predicted"/>
<dbReference type="SUPFAM" id="SSF48403">
    <property type="entry name" value="Ankyrin repeat"/>
    <property type="match status" value="1"/>
</dbReference>
<dbReference type="PANTHER" id="PTHR13251:SF3">
    <property type="entry name" value="TRAFFICKING PROTEIN PARTICLE COMPLEX SUBUNIT 10"/>
    <property type="match status" value="1"/>
</dbReference>
<feature type="compositionally biased region" description="Polar residues" evidence="5">
    <location>
        <begin position="28"/>
        <end position="47"/>
    </location>
</feature>
<dbReference type="InterPro" id="IPR022233">
    <property type="entry name" value="TRAPPC10/Trs130_C"/>
</dbReference>
<feature type="domain" description="TRAPPC10/Trs130 C-terminal" evidence="7">
    <location>
        <begin position="2465"/>
        <end position="2623"/>
    </location>
</feature>
<dbReference type="PROSITE" id="PS50088">
    <property type="entry name" value="ANK_REPEAT"/>
    <property type="match status" value="2"/>
</dbReference>
<organism evidence="12 13">
    <name type="scientific">Aspergillus oryzae</name>
    <name type="common">Yellow koji mold</name>
    <dbReference type="NCBI Taxonomy" id="5062"/>
    <lineage>
        <taxon>Eukaryota</taxon>
        <taxon>Fungi</taxon>
        <taxon>Dikarya</taxon>
        <taxon>Ascomycota</taxon>
        <taxon>Pezizomycotina</taxon>
        <taxon>Eurotiomycetes</taxon>
        <taxon>Eurotiomycetidae</taxon>
        <taxon>Eurotiales</taxon>
        <taxon>Aspergillaceae</taxon>
        <taxon>Aspergillus</taxon>
        <taxon>Aspergillus subgen. Circumdati</taxon>
    </lineage>
</organism>
<accession>A0AAN4YM48</accession>
<evidence type="ECO:0000256" key="2">
    <source>
        <dbReference type="ARBA" id="ARBA00022448"/>
    </source>
</evidence>
<name>A0AAN4YM48_ASPOZ</name>
<evidence type="ECO:0000313" key="13">
    <source>
        <dbReference type="Proteomes" id="UP001165205"/>
    </source>
</evidence>
<dbReference type="InterPro" id="IPR002110">
    <property type="entry name" value="Ankyrin_rpt"/>
</dbReference>
<dbReference type="Gene3D" id="2.60.40.10">
    <property type="entry name" value="Immunoglobulins"/>
    <property type="match status" value="1"/>
</dbReference>
<dbReference type="Pfam" id="PF24965">
    <property type="entry name" value="TRS130_4HB"/>
    <property type="match status" value="1"/>
</dbReference>
<feature type="region of interest" description="Disordered" evidence="5">
    <location>
        <begin position="378"/>
        <end position="414"/>
    </location>
</feature>
<feature type="compositionally biased region" description="Polar residues" evidence="5">
    <location>
        <begin position="705"/>
        <end position="741"/>
    </location>
</feature>
<feature type="compositionally biased region" description="Low complexity" evidence="5">
    <location>
        <begin position="683"/>
        <end position="704"/>
    </location>
</feature>
<dbReference type="Pfam" id="PF12584">
    <property type="entry name" value="TRAPPC10"/>
    <property type="match status" value="1"/>
</dbReference>
<feature type="compositionally biased region" description="Acidic residues" evidence="5">
    <location>
        <begin position="1074"/>
        <end position="1089"/>
    </location>
</feature>
<feature type="domain" description="TRAPPC10/Trs130 N-terminal" evidence="8">
    <location>
        <begin position="1310"/>
        <end position="1554"/>
    </location>
</feature>
<feature type="compositionally biased region" description="Low complexity" evidence="5">
    <location>
        <begin position="581"/>
        <end position="597"/>
    </location>
</feature>
<dbReference type="InterPro" id="IPR056913">
    <property type="entry name" value="TRAPPC10/Trs130_N"/>
</dbReference>
<dbReference type="Gene3D" id="1.25.40.20">
    <property type="entry name" value="Ankyrin repeat-containing domain"/>
    <property type="match status" value="1"/>
</dbReference>
<evidence type="ECO:0000259" key="9">
    <source>
        <dbReference type="Pfam" id="PF23274"/>
    </source>
</evidence>
<feature type="region of interest" description="Disordered" evidence="5">
    <location>
        <begin position="1034"/>
        <end position="1053"/>
    </location>
</feature>
<evidence type="ECO:0000256" key="3">
    <source>
        <dbReference type="ARBA" id="ARBA00023034"/>
    </source>
</evidence>
<evidence type="ECO:0000259" key="10">
    <source>
        <dbReference type="Pfam" id="PF24967"/>
    </source>
</evidence>
<evidence type="ECO:0000259" key="8">
    <source>
        <dbReference type="Pfam" id="PF23036"/>
    </source>
</evidence>
<feature type="domain" description="DUF7077" evidence="9">
    <location>
        <begin position="2140"/>
        <end position="2260"/>
    </location>
</feature>
<evidence type="ECO:0000256" key="1">
    <source>
        <dbReference type="ARBA" id="ARBA00004555"/>
    </source>
</evidence>
<dbReference type="Pfam" id="PF24967">
    <property type="entry name" value="NTS_TR130"/>
    <property type="match status" value="1"/>
</dbReference>
<feature type="compositionally biased region" description="Polar residues" evidence="5">
    <location>
        <begin position="207"/>
        <end position="217"/>
    </location>
</feature>
<dbReference type="Pfam" id="PF23274">
    <property type="entry name" value="DUF7077"/>
    <property type="match status" value="1"/>
</dbReference>
<feature type="region of interest" description="Disordered" evidence="5">
    <location>
        <begin position="1"/>
        <end position="132"/>
    </location>
</feature>
<feature type="region of interest" description="Disordered" evidence="5">
    <location>
        <begin position="197"/>
        <end position="247"/>
    </location>
</feature>
<dbReference type="SUPFAM" id="SSF81296">
    <property type="entry name" value="E set domains"/>
    <property type="match status" value="1"/>
</dbReference>
<dbReference type="InterPro" id="IPR036770">
    <property type="entry name" value="Ankyrin_rpt-contain_sf"/>
</dbReference>
<feature type="domain" description="TRAPPC10/Trs130 N-terminal" evidence="8">
    <location>
        <begin position="1609"/>
        <end position="1647"/>
    </location>
</feature>
<evidence type="ECO:0000256" key="5">
    <source>
        <dbReference type="SAM" id="MobiDB-lite"/>
    </source>
</evidence>
<keyword evidence="4" id="KW-0040">ANK repeat</keyword>
<dbReference type="EMBL" id="BSYA01000061">
    <property type="protein sequence ID" value="GMG29751.1"/>
    <property type="molecule type" value="Genomic_DNA"/>
</dbReference>
<dbReference type="GO" id="GO:0034498">
    <property type="term" value="P:early endosome to Golgi transport"/>
    <property type="evidence" value="ECO:0007669"/>
    <property type="project" value="TreeGrafter"/>
</dbReference>
<evidence type="ECO:0000259" key="11">
    <source>
        <dbReference type="Pfam" id="PF25603"/>
    </source>
</evidence>
<dbReference type="InterPro" id="IPR057962">
    <property type="entry name" value="SPT23_MGA2_DBD"/>
</dbReference>
<dbReference type="Proteomes" id="UP001165205">
    <property type="component" value="Unassembled WGS sequence"/>
</dbReference>
<feature type="region of interest" description="Disordered" evidence="5">
    <location>
        <begin position="1747"/>
        <end position="1784"/>
    </location>
</feature>
<sequence length="2654" mass="291860">MGPAEAASSPTFPALDPIVVDNEMDNPYQDTNLDFSDSARLQMSSENAGRDFDDLFAHSTSSRTVTESGSVCLSPSELSLKRPYQDQDTLRQPNLVKADSPAESPEASSRSSSSESPRDHLRNASVASSASAIQSESHIMPFGYTSEDWLSQELGSVKEESLFGFDPSAIASMDGAFPDLESSNKAMDAAFDFESAASSPSPLKIESTPQPQKSFRTQFRKPSPFTVSALPSQGKSPMNQWAGGSPSSLLEESFGGINMNASSPLNSNLNFVPNNFTNFGLSFAPSPPQSNMKSETTQRHVLTVHPTSLKSRVETQIPIRLTLFPLPSGVKKIRLPSHTISKPKFLAPASADRAPDTVELHTSLVCTSAMQDQEKLKKAFARARGEPRYRSSSSSPHPVDDVQEDDKPLDGGEVKICSGCIQRERKRAFRKKQRKPEEDELFQKDEEKRVIVFNTNEIKDWTEPSKNALPNYGDIPNPAVPAGAMQDYKDNVIAQAITNSIMITDDHKTHAPPAPPAPGPSPSLPDGTQLPGVGVFPSGPVLDNGKSSASSQPSSATDLQGLQQRFNTQYQLNSGSFAMPQNSSTSSTSRNLSRQTSPNDFQGPMSKRRKHSNSGRLPSELTMTKLDNAQPSTGVSGTPALNNEPPFSAPRGFASPVERPFVTASAMSGQFPNSPPTPNSGDSNPFFNPNSQQQQSLDSFIQQQLMSAPNSAQPSRPGTPGPSTRNNFQEQNLSLPLGPNTSTPMWPPLTNAGNRLPSVIHKLVPAEGSITGGTEVTLLGSGFYPGMEVVFGDTLATTTTFWGDKCLNCLTPPALQPGLVAVVFKHEHPTFGQVQTPQPLIPKQQQFFRYVDDRELQMYRLALGILGQKLGSQADAFQTAQQIMGSDPKSVFGLQKDFQGGSGGGHQRQVPGLESQGKLGDMDSKMLTYLEFVDLDDSPRPPKYNSRCATGQTLLHFAASLGLTRFVAGLLARGANPDVQDNTGNTPMHLAALNGHAHIVNRLRLAGANVNNRSIRGFTPADIASTLPAHQAALVPAQHRRSRSVGSLASSRRRHSSSASLHSLWESSSGSFDEAIDDSSDLDEDDSDDLEFTVSRRSSMHHDVPAPLPNVDQASAPEDARPFSPPAALVAWRNQLQTQINQFQQSVANAFPNLPALPPMPALPDYQAHPMMRRITNLVPHRPSTARSAKEGWWDLLTGNSAPNATDLPSYEELYPQQDEQGGEDVTRMKKSSMLQAATDAVLDQHFEAQASAQASTSRTVTAKQENEDLKDIRIGKRVISREQQKHLREQQAQRMKGLGSDRNLYFIWSPTRPVRSIESLRIGFVPAQNEANERKSSGDSAVPHRRHQIPGLRQTPYLKIFLLRCDDNDTYKSTSRKALREWIKSHASMSQSTTSQEKHDACEWLILHVVQDGDGAEKAIPSSKWGRATTTVLEKVKADFNGTSKSAVDRVAQLRLPKQGTTQKPPDLADQLEDLIEKIKNGILASFDLRVAQYEEDIKEKDSQRSLPGWNFCTFFILKEGLARGFENVGLFDDALLGYDELSIGLDTAIDEQLEGSGEPHGSTFLMHTEDWQKKAKAALESPAAPKDEEDEEPTPIPELDVNDFPIDSNKKAYREMILGSNISIFDFRIYIFSRQLTLLLRAAKAPSLLNKESDAGQTRANTIKKPENLMLLSEICERATEFISFSARNLRCDLESGLADVDNAGKAEVINNLVSSWAYAAASQILSQTSTPTLTLPESSLHAITSPADTARDFRPELPRRSSSLVSPPKTRPGRSNTDILSPDALSSVHSGLGQGIAKLALAPAPKTGSEQLASARGELLLMARRVMEEIAGRCGWREKWDDLGLLFDSESAGNSDMTEVSLDDGISQSAEKPQTTHYLSGIELPRLKAALRSRKSFRSHFEELTDDMYRHHITANRTYSAQMALADMALVRFRQSDYGAAASYFHQITPFYGSKQWTILEGVMLEMYARCLKELQRSEEYVRMSLRLLAKFASHKQSCLSTRQKTLDASSIFAEEELVSQYVEELFEASDALQKEVTAPLTDFFADLHVKPAIIHYKDKDGFQLQLSLRFLLGKRIEVDSMKIRLVGTEGSQSNEHWLELSSKTTIKSSSTKILVDSSVIDAEEDSRPYIYCYPPPKGLQAKIVSPHLVNLEEMRTLELELGSGWNDIKSATLRVRPATAGLRLRIAEAEVVEGDIKISADSETGYIEFSQLGPNSFVRFRIPYTTEEHHPTLSARAEVGYETTNGRFSYSSLHSIVSGLPISVNVQDTFKDQVLFSRFTVSPAMMIPLRILKCSIPSSDVYQVQSNIGDSVAMNVFPKQPASLLYKIQQREEAVMSPGSRRSLRLSVDFTCVDDECLNAVERTFKESIAASEYQQYSTLLTSHIVDTFRTQLSTSDMEVIGLVREVETLPYSSVKWEMLLSALKEPLDGLKTWLQEWHRNHPIIGLPEQPSIPRRHIIIPVDIPEIQVVHTAELRLCNLADQPPHAAVGQMIAAELSLRHTRRWCSPENRENAGGPLEFSYEIHANPELWLVGGRRRGNFTADEGETKTFAVMLLPQKAGHLLLPGLEIKTFVPVSSTPPPKPPAPATGPAGAAPVLQRRQIACEVDYRNHGETVLVLPDLRSTTVSLSLSGGNHGAAWLIDSERRVLA</sequence>
<feature type="repeat" description="ANK" evidence="4">
    <location>
        <begin position="983"/>
        <end position="1015"/>
    </location>
</feature>
<feature type="repeat" description="ANK" evidence="4">
    <location>
        <begin position="950"/>
        <end position="982"/>
    </location>
</feature>
<keyword evidence="2" id="KW-0813">Transport</keyword>
<reference evidence="12" key="1">
    <citation type="submission" date="2023-04" db="EMBL/GenBank/DDBJ databases">
        <title>Aspergillus oryzae NBRC 4228.</title>
        <authorList>
            <person name="Ichikawa N."/>
            <person name="Sato H."/>
            <person name="Tonouchi N."/>
        </authorList>
    </citation>
    <scope>NUCLEOTIDE SEQUENCE</scope>
    <source>
        <strain evidence="12">NBRC 4228</strain>
    </source>
</reference>
<evidence type="ECO:0000259" key="7">
    <source>
        <dbReference type="Pfam" id="PF12584"/>
    </source>
</evidence>
<dbReference type="Pfam" id="PF23036">
    <property type="entry name" value="TRAPPC10_1st"/>
    <property type="match status" value="2"/>
</dbReference>
<evidence type="ECO:0000313" key="12">
    <source>
        <dbReference type="EMBL" id="GMG29751.1"/>
    </source>
</evidence>
<dbReference type="GO" id="GO:0006891">
    <property type="term" value="P:intra-Golgi vesicle-mediated transport"/>
    <property type="evidence" value="ECO:0007669"/>
    <property type="project" value="TreeGrafter"/>
</dbReference>
<dbReference type="InterPro" id="IPR056916">
    <property type="entry name" value="NTS_TR130"/>
</dbReference>
<feature type="compositionally biased region" description="Pro residues" evidence="5">
    <location>
        <begin position="512"/>
        <end position="523"/>
    </location>
</feature>
<evidence type="ECO:0000256" key="4">
    <source>
        <dbReference type="PROSITE-ProRule" id="PRU00023"/>
    </source>
</evidence>
<gene>
    <name evidence="12" type="ORF">Aory04_000596000</name>
</gene>
<evidence type="ECO:0000259" key="6">
    <source>
        <dbReference type="Pfam" id="PF01833"/>
    </source>
</evidence>
<feature type="domain" description="Trs130 NTS" evidence="10">
    <location>
        <begin position="1887"/>
        <end position="1986"/>
    </location>
</feature>
<dbReference type="CDD" id="cd00102">
    <property type="entry name" value="IPT"/>
    <property type="match status" value="1"/>
</dbReference>
<feature type="region of interest" description="Disordered" evidence="5">
    <location>
        <begin position="574"/>
        <end position="741"/>
    </location>
</feature>
<dbReference type="GO" id="GO:0005829">
    <property type="term" value="C:cytosol"/>
    <property type="evidence" value="ECO:0007669"/>
    <property type="project" value="GOC"/>
</dbReference>
<dbReference type="Pfam" id="PF12796">
    <property type="entry name" value="Ank_2"/>
    <property type="match status" value="1"/>
</dbReference>
<keyword evidence="3" id="KW-0333">Golgi apparatus</keyword>
<dbReference type="Pfam" id="PF25603">
    <property type="entry name" value="SPT23_MGA2_DBD"/>
    <property type="match status" value="1"/>
</dbReference>
<comment type="subcellular location">
    <subcellularLocation>
        <location evidence="1">Golgi apparatus</location>
    </subcellularLocation>
</comment>
<feature type="region of interest" description="Disordered" evidence="5">
    <location>
        <begin position="1070"/>
        <end position="1089"/>
    </location>
</feature>
<dbReference type="InterPro" id="IPR002909">
    <property type="entry name" value="IPT_dom"/>
</dbReference>
<dbReference type="InterPro" id="IPR055505">
    <property type="entry name" value="DUF7077"/>
</dbReference>
<dbReference type="InterPro" id="IPR013783">
    <property type="entry name" value="Ig-like_fold"/>
</dbReference>
<feature type="compositionally biased region" description="Polar residues" evidence="5">
    <location>
        <begin position="621"/>
        <end position="641"/>
    </location>
</feature>
<feature type="region of interest" description="Disordered" evidence="5">
    <location>
        <begin position="1578"/>
        <end position="1603"/>
    </location>
</feature>